<dbReference type="EMBL" id="NGJT01000001">
    <property type="protein sequence ID" value="RST96155.1"/>
    <property type="molecule type" value="Genomic_DNA"/>
</dbReference>
<dbReference type="InterPro" id="IPR027994">
    <property type="entry name" value="WxL_dom"/>
</dbReference>
<sequence length="267" mass="29632">MNHNIKRVLPYTLCVLLMIVFDGHIVNAQGELGHNGSVKVEVSDKPPPVDPENPDKPTDTDTDYSTSGDLRIDFVSPLNFGANKITKTNRKYAALAQQFDGKLDARANYIQITNQQESKSGWSLQVKQNRQFTSVTKDKYLKEELKGAILSLDKGWANSISESRPPTVTRETIAINEMEMAYEVASAKPNEARGTWLISFGASDKNTKNQSPTLSPVVDENNNQLIDAKTKKPLIRNSAVTLTVPDSTNIQPVSYETELTWVLGRLP</sequence>
<name>A0A429ZR68_9ENTE</name>
<evidence type="ECO:0000313" key="4">
    <source>
        <dbReference type="Proteomes" id="UP000288490"/>
    </source>
</evidence>
<feature type="region of interest" description="Disordered" evidence="1">
    <location>
        <begin position="37"/>
        <end position="66"/>
    </location>
</feature>
<reference evidence="3 4" key="1">
    <citation type="submission" date="2017-05" db="EMBL/GenBank/DDBJ databases">
        <title>Vagococcus spp. assemblies.</title>
        <authorList>
            <person name="Gulvik C.A."/>
        </authorList>
    </citation>
    <scope>NUCLEOTIDE SEQUENCE [LARGE SCALE GENOMIC DNA]</scope>
    <source>
        <strain evidence="3 4">SS1994</strain>
    </source>
</reference>
<comment type="caution">
    <text evidence="3">The sequence shown here is derived from an EMBL/GenBank/DDBJ whole genome shotgun (WGS) entry which is preliminary data.</text>
</comment>
<protein>
    <recommendedName>
        <fullName evidence="2">WxL domain-containing protein</fullName>
    </recommendedName>
</protein>
<keyword evidence="4" id="KW-1185">Reference proteome</keyword>
<dbReference type="AlphaFoldDB" id="A0A429ZR68"/>
<evidence type="ECO:0000256" key="1">
    <source>
        <dbReference type="SAM" id="MobiDB-lite"/>
    </source>
</evidence>
<accession>A0A429ZR68</accession>
<organism evidence="3 4">
    <name type="scientific">Vagococcus bubulae</name>
    <dbReference type="NCBI Taxonomy" id="1977868"/>
    <lineage>
        <taxon>Bacteria</taxon>
        <taxon>Bacillati</taxon>
        <taxon>Bacillota</taxon>
        <taxon>Bacilli</taxon>
        <taxon>Lactobacillales</taxon>
        <taxon>Enterococcaceae</taxon>
        <taxon>Vagococcus</taxon>
    </lineage>
</organism>
<proteinExistence type="predicted"/>
<dbReference type="Pfam" id="PF13731">
    <property type="entry name" value="WxL"/>
    <property type="match status" value="1"/>
</dbReference>
<dbReference type="Proteomes" id="UP000288490">
    <property type="component" value="Unassembled WGS sequence"/>
</dbReference>
<evidence type="ECO:0000313" key="3">
    <source>
        <dbReference type="EMBL" id="RST96155.1"/>
    </source>
</evidence>
<gene>
    <name evidence="3" type="ORF">CBF36_00015</name>
</gene>
<evidence type="ECO:0000259" key="2">
    <source>
        <dbReference type="Pfam" id="PF13731"/>
    </source>
</evidence>
<feature type="domain" description="WxL" evidence="2">
    <location>
        <begin position="33"/>
        <end position="267"/>
    </location>
</feature>
<dbReference type="RefSeq" id="WP_165865337.1">
    <property type="nucleotide sequence ID" value="NZ_NGJT01000001.1"/>
</dbReference>